<dbReference type="Gene3D" id="1.10.10.60">
    <property type="entry name" value="Homeodomain-like"/>
    <property type="match status" value="1"/>
</dbReference>
<protein>
    <recommendedName>
        <fullName evidence="4">Homeobox domain-containing protein</fullName>
    </recommendedName>
</protein>
<evidence type="ECO:0000256" key="1">
    <source>
        <dbReference type="SAM" id="MobiDB-lite"/>
    </source>
</evidence>
<comment type="caution">
    <text evidence="2">The sequence shown here is derived from an EMBL/GenBank/DDBJ whole genome shotgun (WGS) entry which is preliminary data.</text>
</comment>
<evidence type="ECO:0008006" key="4">
    <source>
        <dbReference type="Google" id="ProtNLM"/>
    </source>
</evidence>
<dbReference type="OrthoDB" id="9909311at2759"/>
<evidence type="ECO:0000313" key="2">
    <source>
        <dbReference type="EMBL" id="ORY63418.1"/>
    </source>
</evidence>
<organism evidence="2 3">
    <name type="scientific">Pseudomassariella vexata</name>
    <dbReference type="NCBI Taxonomy" id="1141098"/>
    <lineage>
        <taxon>Eukaryota</taxon>
        <taxon>Fungi</taxon>
        <taxon>Dikarya</taxon>
        <taxon>Ascomycota</taxon>
        <taxon>Pezizomycotina</taxon>
        <taxon>Sordariomycetes</taxon>
        <taxon>Xylariomycetidae</taxon>
        <taxon>Amphisphaeriales</taxon>
        <taxon>Pseudomassariaceae</taxon>
        <taxon>Pseudomassariella</taxon>
    </lineage>
</organism>
<dbReference type="AlphaFoldDB" id="A0A1Y2DVX9"/>
<dbReference type="RefSeq" id="XP_040715075.1">
    <property type="nucleotide sequence ID" value="XM_040854295.1"/>
</dbReference>
<keyword evidence="3" id="KW-1185">Reference proteome</keyword>
<feature type="region of interest" description="Disordered" evidence="1">
    <location>
        <begin position="164"/>
        <end position="183"/>
    </location>
</feature>
<feature type="region of interest" description="Disordered" evidence="1">
    <location>
        <begin position="69"/>
        <end position="157"/>
    </location>
</feature>
<dbReference type="GeneID" id="63770507"/>
<dbReference type="EMBL" id="MCFJ01000008">
    <property type="protein sequence ID" value="ORY63418.1"/>
    <property type="molecule type" value="Genomic_DNA"/>
</dbReference>
<dbReference type="STRING" id="1141098.A0A1Y2DVX9"/>
<accession>A0A1Y2DVX9</accession>
<dbReference type="InParanoid" id="A0A1Y2DVX9"/>
<feature type="compositionally biased region" description="Polar residues" evidence="1">
    <location>
        <begin position="100"/>
        <end position="119"/>
    </location>
</feature>
<dbReference type="SUPFAM" id="SSF46689">
    <property type="entry name" value="Homeodomain-like"/>
    <property type="match status" value="1"/>
</dbReference>
<reference evidence="2 3" key="1">
    <citation type="submission" date="2016-07" db="EMBL/GenBank/DDBJ databases">
        <title>Pervasive Adenine N6-methylation of Active Genes in Fungi.</title>
        <authorList>
            <consortium name="DOE Joint Genome Institute"/>
            <person name="Mondo S.J."/>
            <person name="Dannebaum R.O."/>
            <person name="Kuo R.C."/>
            <person name="Labutti K."/>
            <person name="Haridas S."/>
            <person name="Kuo A."/>
            <person name="Salamov A."/>
            <person name="Ahrendt S.R."/>
            <person name="Lipzen A."/>
            <person name="Sullivan W."/>
            <person name="Andreopoulos W.B."/>
            <person name="Clum A."/>
            <person name="Lindquist E."/>
            <person name="Daum C."/>
            <person name="Ramamoorthy G.K."/>
            <person name="Gryganskyi A."/>
            <person name="Culley D."/>
            <person name="Magnuson J.K."/>
            <person name="James T.Y."/>
            <person name="O'Malley M.A."/>
            <person name="Stajich J.E."/>
            <person name="Spatafora J.W."/>
            <person name="Visel A."/>
            <person name="Grigoriev I.V."/>
        </authorList>
    </citation>
    <scope>NUCLEOTIDE SEQUENCE [LARGE SCALE GENOMIC DNA]</scope>
    <source>
        <strain evidence="2 3">CBS 129021</strain>
    </source>
</reference>
<dbReference type="Proteomes" id="UP000193689">
    <property type="component" value="Unassembled WGS sequence"/>
</dbReference>
<evidence type="ECO:0000313" key="3">
    <source>
        <dbReference type="Proteomes" id="UP000193689"/>
    </source>
</evidence>
<name>A0A1Y2DVX9_9PEZI</name>
<proteinExistence type="predicted"/>
<gene>
    <name evidence="2" type="ORF">BCR38DRAFT_227781</name>
</gene>
<dbReference type="InterPro" id="IPR009057">
    <property type="entry name" value="Homeodomain-like_sf"/>
</dbReference>
<sequence length="183" mass="20599">MLYRSVEGMHNMIGSSGMDQDSHLAHDSNMYSNDQWSDMSAYNQMAMSGYGGEYYMPPVTHGLPPESIGNHMPPPPVPQPIQHHHAQYSNQLPPPLIIPTQRSQVPWPSLQTNPSQNYSAPPVAIPPQSAPSQRQQPKLPTLTTSQPRKTLTDDDRRRMCQFAEDNPTVKQTEIGQRFGVERR</sequence>